<evidence type="ECO:0000313" key="2">
    <source>
        <dbReference type="Proteomes" id="UP000558113"/>
    </source>
</evidence>
<protein>
    <submittedName>
        <fullName evidence="1">Uncharacterized protein</fullName>
    </submittedName>
</protein>
<keyword evidence="2" id="KW-1185">Reference proteome</keyword>
<reference evidence="1 2" key="1">
    <citation type="submission" date="2020-01" db="EMBL/GenBank/DDBJ databases">
        <title>Paenibacillus soybeanensis sp. nov. isolated from the nodules of soybean (Glycine max(L.) Merr).</title>
        <authorList>
            <person name="Wang H."/>
        </authorList>
    </citation>
    <scope>NUCLEOTIDE SEQUENCE [LARGE SCALE GENOMIC DNA]</scope>
    <source>
        <strain evidence="1 2">DSM 23054</strain>
    </source>
</reference>
<evidence type="ECO:0000313" key="1">
    <source>
        <dbReference type="EMBL" id="NBC69963.1"/>
    </source>
</evidence>
<dbReference type="AlphaFoldDB" id="A0A7X5BX06"/>
<dbReference type="EMBL" id="JAAAMU010000006">
    <property type="protein sequence ID" value="NBC69963.1"/>
    <property type="molecule type" value="Genomic_DNA"/>
</dbReference>
<gene>
    <name evidence="1" type="ORF">GT003_13275</name>
</gene>
<accession>A0A7X5BX06</accession>
<comment type="caution">
    <text evidence="1">The sequence shown here is derived from an EMBL/GenBank/DDBJ whole genome shotgun (WGS) entry which is preliminary data.</text>
</comment>
<proteinExistence type="predicted"/>
<organism evidence="1 2">
    <name type="scientific">Paenibacillus sacheonensis</name>
    <dbReference type="NCBI Taxonomy" id="742054"/>
    <lineage>
        <taxon>Bacteria</taxon>
        <taxon>Bacillati</taxon>
        <taxon>Bacillota</taxon>
        <taxon>Bacilli</taxon>
        <taxon>Bacillales</taxon>
        <taxon>Paenibacillaceae</taxon>
        <taxon>Paenibacillus</taxon>
    </lineage>
</organism>
<dbReference type="RefSeq" id="WP_161698426.1">
    <property type="nucleotide sequence ID" value="NZ_JAAAMU010000006.1"/>
</dbReference>
<dbReference type="Proteomes" id="UP000558113">
    <property type="component" value="Unassembled WGS sequence"/>
</dbReference>
<name>A0A7X5BX06_9BACL</name>
<sequence>MTKEKAHIDEHCIKELHRRAKQIRTDAVIGLGQLRQLEAELEKMRNIEGKGGVNNEGNKNYDKCSQ</sequence>